<dbReference type="InterPro" id="IPR055148">
    <property type="entry name" value="ZW10_C_2"/>
</dbReference>
<dbReference type="GO" id="GO:0005737">
    <property type="term" value="C:cytoplasm"/>
    <property type="evidence" value="ECO:0007669"/>
    <property type="project" value="GOC"/>
</dbReference>
<dbReference type="InterPro" id="IPR048344">
    <property type="entry name" value="Zw10_middle"/>
</dbReference>
<feature type="compositionally biased region" description="Low complexity" evidence="1">
    <location>
        <begin position="24"/>
        <end position="37"/>
    </location>
</feature>
<feature type="domain" description="ZW10 C-terminal helical" evidence="3">
    <location>
        <begin position="513"/>
        <end position="651"/>
    </location>
</feature>
<evidence type="ECO:0000313" key="4">
    <source>
        <dbReference type="EMBL" id="KAJ3179311.1"/>
    </source>
</evidence>
<proteinExistence type="predicted"/>
<accession>A0AAD5XNG8</accession>
<evidence type="ECO:0000259" key="3">
    <source>
        <dbReference type="Pfam" id="PF22766"/>
    </source>
</evidence>
<gene>
    <name evidence="4" type="primary">ZW10_2</name>
    <name evidence="4" type="ORF">HDU87_002920</name>
</gene>
<dbReference type="EMBL" id="JADGJQ010000021">
    <property type="protein sequence ID" value="KAJ3179311.1"/>
    <property type="molecule type" value="Genomic_DNA"/>
</dbReference>
<organism evidence="4 5">
    <name type="scientific">Geranomyces variabilis</name>
    <dbReference type="NCBI Taxonomy" id="109894"/>
    <lineage>
        <taxon>Eukaryota</taxon>
        <taxon>Fungi</taxon>
        <taxon>Fungi incertae sedis</taxon>
        <taxon>Chytridiomycota</taxon>
        <taxon>Chytridiomycota incertae sedis</taxon>
        <taxon>Chytridiomycetes</taxon>
        <taxon>Spizellomycetales</taxon>
        <taxon>Powellomycetaceae</taxon>
        <taxon>Geranomyces</taxon>
    </lineage>
</organism>
<feature type="region of interest" description="Disordered" evidence="1">
    <location>
        <begin position="15"/>
        <end position="48"/>
    </location>
</feature>
<evidence type="ECO:0000259" key="2">
    <source>
        <dbReference type="Pfam" id="PF20665"/>
    </source>
</evidence>
<name>A0AAD5XNG8_9FUNG</name>
<dbReference type="PANTHER" id="PTHR12205">
    <property type="entry name" value="CENTROMERE/KINETOCHORE PROTEIN ZW10"/>
    <property type="match status" value="1"/>
</dbReference>
<comment type="caution">
    <text evidence="4">The sequence shown here is derived from an EMBL/GenBank/DDBJ whole genome shotgun (WGS) entry which is preliminary data.</text>
</comment>
<dbReference type="GO" id="GO:1990423">
    <property type="term" value="C:RZZ complex"/>
    <property type="evidence" value="ECO:0007669"/>
    <property type="project" value="TreeGrafter"/>
</dbReference>
<dbReference type="AlphaFoldDB" id="A0AAD5XNG8"/>
<dbReference type="Gene3D" id="1.10.357.150">
    <property type="match status" value="1"/>
</dbReference>
<dbReference type="Pfam" id="PF20665">
    <property type="entry name" value="Zw10_middle"/>
    <property type="match status" value="1"/>
</dbReference>
<sequence>MAPVAAELAAAVLAKQHSHNRLHTTSPSSPASATTPTPTTPQPPQPISRPALQQVADSLARGISDVQYQLEAHISAHFDAFSQQARNAVDVSKESRRLAESVDGLYKRIEDPVNGLSSRLRNAVREHEDVERETEVVDLSLAVVQAIVEIQGSFATYDDLLAANDYPGALAVAQQMAKAIDSLPPWHASIPIFTELLTHHSAIEADLANRLEYIISEALCMEVVSQHCMVLRVRDTVTAQGLGPEPISLRAALAAIAGQGVEREYLAPFVRMLWKMVVEPVVKDSRWRVEEVEEAGGEEMMMRVLRVVLDEKSPASWAACDEGLLFDHLESVLMFLETTLGSDDSTDVSYSRPIFTLLGQMFWPTLADAIIRSYLEPAVPLEAHNLDSYASIAERSARFEEHGIKLGLIPSAINDRRLTAYCANLERHFTDRRHHALLDMTRGFVTGQKYATVEVEEMQVGTLKELLPGVTMSADPSASMLPKRQREHLKEIVDEAEGLDVLDDGRAQVVERTLKQLSHQLLRLSRVWRPVFPPAMYRRTLTPLISHTLDLLSAQLTALVDIGSAESATLHALLSHFANECVKPLLEGDKQQNPPYERFVLLVRLLNASFAELMDVFRAGGTKGLLSEVEVVGVVRALFADTPLRRANLEEIGRGVKEVGET</sequence>
<protein>
    <submittedName>
        <fullName evidence="4">Centromere/kinetochore protein zw10</fullName>
    </submittedName>
</protein>
<feature type="domain" description="Centromere/kinetochore protein zw10 middle" evidence="2">
    <location>
        <begin position="249"/>
        <end position="442"/>
    </location>
</feature>
<dbReference type="InterPro" id="IPR046362">
    <property type="entry name" value="Zw10/DSL1_C_sf"/>
</dbReference>
<evidence type="ECO:0000256" key="1">
    <source>
        <dbReference type="SAM" id="MobiDB-lite"/>
    </source>
</evidence>
<dbReference type="Proteomes" id="UP001212152">
    <property type="component" value="Unassembled WGS sequence"/>
</dbReference>
<keyword evidence="5" id="KW-1185">Reference proteome</keyword>
<dbReference type="Pfam" id="PF22766">
    <property type="entry name" value="ZW10_C2"/>
    <property type="match status" value="1"/>
</dbReference>
<dbReference type="PANTHER" id="PTHR12205:SF0">
    <property type="entry name" value="CENTROMERE_KINETOCHORE PROTEIN ZW10 HOMOLOG"/>
    <property type="match status" value="1"/>
</dbReference>
<evidence type="ECO:0000313" key="5">
    <source>
        <dbReference type="Proteomes" id="UP001212152"/>
    </source>
</evidence>
<dbReference type="GO" id="GO:0006888">
    <property type="term" value="P:endoplasmic reticulum to Golgi vesicle-mediated transport"/>
    <property type="evidence" value="ECO:0007669"/>
    <property type="project" value="TreeGrafter"/>
</dbReference>
<feature type="compositionally biased region" description="Pro residues" evidence="1">
    <location>
        <begin position="38"/>
        <end position="47"/>
    </location>
</feature>
<reference evidence="4" key="1">
    <citation type="submission" date="2020-05" db="EMBL/GenBank/DDBJ databases">
        <title>Phylogenomic resolution of chytrid fungi.</title>
        <authorList>
            <person name="Stajich J.E."/>
            <person name="Amses K."/>
            <person name="Simmons R."/>
            <person name="Seto K."/>
            <person name="Myers J."/>
            <person name="Bonds A."/>
            <person name="Quandt C.A."/>
            <person name="Barry K."/>
            <person name="Liu P."/>
            <person name="Grigoriev I."/>
            <person name="Longcore J.E."/>
            <person name="James T.Y."/>
        </authorList>
    </citation>
    <scope>NUCLEOTIDE SEQUENCE</scope>
    <source>
        <strain evidence="4">JEL0379</strain>
    </source>
</reference>
<dbReference type="GO" id="GO:0007094">
    <property type="term" value="P:mitotic spindle assembly checkpoint signaling"/>
    <property type="evidence" value="ECO:0007669"/>
    <property type="project" value="TreeGrafter"/>
</dbReference>